<dbReference type="Gene3D" id="3.40.960.10">
    <property type="entry name" value="VSR Endonuclease"/>
    <property type="match status" value="1"/>
</dbReference>
<reference evidence="3 4" key="1">
    <citation type="submission" date="2024-06" db="EMBL/GenBank/DDBJ databases">
        <title>The Natural Products Discovery Center: Release of the First 8490 Sequenced Strains for Exploring Actinobacteria Biosynthetic Diversity.</title>
        <authorList>
            <person name="Kalkreuter E."/>
            <person name="Kautsar S.A."/>
            <person name="Yang D."/>
            <person name="Bader C.D."/>
            <person name="Teijaro C.N."/>
            <person name="Fluegel L."/>
            <person name="Davis C.M."/>
            <person name="Simpson J.R."/>
            <person name="Lauterbach L."/>
            <person name="Steele A.D."/>
            <person name="Gui C."/>
            <person name="Meng S."/>
            <person name="Li G."/>
            <person name="Viehrig K."/>
            <person name="Ye F."/>
            <person name="Su P."/>
            <person name="Kiefer A.F."/>
            <person name="Nichols A."/>
            <person name="Cepeda A.J."/>
            <person name="Yan W."/>
            <person name="Fan B."/>
            <person name="Jiang Y."/>
            <person name="Adhikari A."/>
            <person name="Zheng C.-J."/>
            <person name="Schuster L."/>
            <person name="Cowan T.M."/>
            <person name="Smanski M.J."/>
            <person name="Chevrette M.G."/>
            <person name="De Carvalho L.P.S."/>
            <person name="Shen B."/>
        </authorList>
    </citation>
    <scope>NUCLEOTIDE SEQUENCE [LARGE SCALE GENOMIC DNA]</scope>
    <source>
        <strain evidence="3 4">NPDC077434</strain>
    </source>
</reference>
<dbReference type="Pfam" id="PF13338">
    <property type="entry name" value="AbiEi_4"/>
    <property type="match status" value="1"/>
</dbReference>
<feature type="domain" description="DUF559" evidence="1">
    <location>
        <begin position="183"/>
        <end position="273"/>
    </location>
</feature>
<evidence type="ECO:0000259" key="1">
    <source>
        <dbReference type="Pfam" id="PF04480"/>
    </source>
</evidence>
<dbReference type="EMBL" id="JBFBMH010000004">
    <property type="protein sequence ID" value="MEW1974302.1"/>
    <property type="molecule type" value="Genomic_DNA"/>
</dbReference>
<evidence type="ECO:0000259" key="2">
    <source>
        <dbReference type="Pfam" id="PF13338"/>
    </source>
</evidence>
<evidence type="ECO:0000313" key="3">
    <source>
        <dbReference type="EMBL" id="MEW1974302.1"/>
    </source>
</evidence>
<protein>
    <submittedName>
        <fullName evidence="3">Type IV toxin-antitoxin system AbiEi family antitoxin domain-containing protein</fullName>
    </submittedName>
</protein>
<proteinExistence type="predicted"/>
<keyword evidence="4" id="KW-1185">Reference proteome</keyword>
<evidence type="ECO:0000313" key="4">
    <source>
        <dbReference type="Proteomes" id="UP001553715"/>
    </source>
</evidence>
<dbReference type="InterPro" id="IPR007569">
    <property type="entry name" value="DUF559"/>
</dbReference>
<comment type="caution">
    <text evidence="3">The sequence shown here is derived from an EMBL/GenBank/DDBJ whole genome shotgun (WGS) entry which is preliminary data.</text>
</comment>
<feature type="domain" description="AbiEi antitoxin N-terminal" evidence="2">
    <location>
        <begin position="11"/>
        <end position="50"/>
    </location>
</feature>
<dbReference type="Proteomes" id="UP001553715">
    <property type="component" value="Unassembled WGS sequence"/>
</dbReference>
<organism evidence="3 4">
    <name type="scientific">Microbacterium profundi</name>
    <dbReference type="NCBI Taxonomy" id="450380"/>
    <lineage>
        <taxon>Bacteria</taxon>
        <taxon>Bacillati</taxon>
        <taxon>Actinomycetota</taxon>
        <taxon>Actinomycetes</taxon>
        <taxon>Micrococcales</taxon>
        <taxon>Microbacteriaceae</taxon>
        <taxon>Microbacterium</taxon>
    </lineage>
</organism>
<dbReference type="Pfam" id="PF04480">
    <property type="entry name" value="DUF559"/>
    <property type="match status" value="1"/>
</dbReference>
<gene>
    <name evidence="3" type="ORF">AB0301_04350</name>
</gene>
<name>A0ABV3LFY5_9MICO</name>
<dbReference type="InterPro" id="IPR025159">
    <property type="entry name" value="AbiEi_N"/>
</dbReference>
<dbReference type="RefSeq" id="WP_366232528.1">
    <property type="nucleotide sequence ID" value="NZ_JBFBMH010000004.1"/>
</dbReference>
<sequence length="281" mass="31275">MLHPTAPDPVELVIELGGVVRTQRLKKKGVSRSSLERAVAAGELLRFRRGWVATKDADPVLVAAARAGVVVTCISQAARLGLWVHEKPERIHVGADPHGAGGKTERAHVHWSIPMLPRHPDALVDPIENVLALVADCEPFERALATWESALNKGLVTIPGLAEFPWKDAARDLLERANPFADAGTETYIRERLRWLKLRLLIQTWIAGHRVDVLIGSRLVLQIDGKHHVGAQRSEDIRHDAELRLMGYHVIRISYQQLMHDWPAVQDLIMRAVAQGLHLTA</sequence>
<accession>A0ABV3LFY5</accession>